<reference evidence="1" key="1">
    <citation type="submission" date="2022-02" db="EMBL/GenBank/DDBJ databases">
        <title>Plant Genome Project.</title>
        <authorList>
            <person name="Zhang R.-G."/>
        </authorList>
    </citation>
    <scope>NUCLEOTIDE SEQUENCE</scope>
    <source>
        <strain evidence="1">AT1</strain>
    </source>
</reference>
<organism evidence="1 2">
    <name type="scientific">Rhododendron molle</name>
    <name type="common">Chinese azalea</name>
    <name type="synonym">Azalea mollis</name>
    <dbReference type="NCBI Taxonomy" id="49168"/>
    <lineage>
        <taxon>Eukaryota</taxon>
        <taxon>Viridiplantae</taxon>
        <taxon>Streptophyta</taxon>
        <taxon>Embryophyta</taxon>
        <taxon>Tracheophyta</taxon>
        <taxon>Spermatophyta</taxon>
        <taxon>Magnoliopsida</taxon>
        <taxon>eudicotyledons</taxon>
        <taxon>Gunneridae</taxon>
        <taxon>Pentapetalae</taxon>
        <taxon>asterids</taxon>
        <taxon>Ericales</taxon>
        <taxon>Ericaceae</taxon>
        <taxon>Ericoideae</taxon>
        <taxon>Rhodoreae</taxon>
        <taxon>Rhododendron</taxon>
    </lineage>
</organism>
<dbReference type="EMBL" id="CM046400">
    <property type="protein sequence ID" value="KAI8524543.1"/>
    <property type="molecule type" value="Genomic_DNA"/>
</dbReference>
<protein>
    <submittedName>
        <fullName evidence="1">Uncharacterized protein</fullName>
    </submittedName>
</protein>
<sequence>MVKNHQSICYKEELERDWFVEDEEDDGSGYVEDDDEQDVDGDKDEEGVQEDEGGDVEDEGDEEDDMNCVHRLFTHGFHLFEGKMDPLWKII</sequence>
<evidence type="ECO:0000313" key="2">
    <source>
        <dbReference type="Proteomes" id="UP001062846"/>
    </source>
</evidence>
<dbReference type="Proteomes" id="UP001062846">
    <property type="component" value="Chromosome 13"/>
</dbReference>
<gene>
    <name evidence="1" type="ORF">RHMOL_Rhmol13G0157600</name>
</gene>
<evidence type="ECO:0000313" key="1">
    <source>
        <dbReference type="EMBL" id="KAI8524543.1"/>
    </source>
</evidence>
<comment type="caution">
    <text evidence="1">The sequence shown here is derived from an EMBL/GenBank/DDBJ whole genome shotgun (WGS) entry which is preliminary data.</text>
</comment>
<accession>A0ACC0L8S1</accession>
<name>A0ACC0L8S1_RHOML</name>
<proteinExistence type="predicted"/>
<keyword evidence="2" id="KW-1185">Reference proteome</keyword>